<dbReference type="EMBL" id="CM044705">
    <property type="protein sequence ID" value="KAI5665022.1"/>
    <property type="molecule type" value="Genomic_DNA"/>
</dbReference>
<name>A0ACC0AVH2_CATRO</name>
<evidence type="ECO:0000313" key="2">
    <source>
        <dbReference type="Proteomes" id="UP001060085"/>
    </source>
</evidence>
<dbReference type="Proteomes" id="UP001060085">
    <property type="component" value="Linkage Group LG05"/>
</dbReference>
<comment type="caution">
    <text evidence="1">The sequence shown here is derived from an EMBL/GenBank/DDBJ whole genome shotgun (WGS) entry which is preliminary data.</text>
</comment>
<organism evidence="1 2">
    <name type="scientific">Catharanthus roseus</name>
    <name type="common">Madagascar periwinkle</name>
    <name type="synonym">Vinca rosea</name>
    <dbReference type="NCBI Taxonomy" id="4058"/>
    <lineage>
        <taxon>Eukaryota</taxon>
        <taxon>Viridiplantae</taxon>
        <taxon>Streptophyta</taxon>
        <taxon>Embryophyta</taxon>
        <taxon>Tracheophyta</taxon>
        <taxon>Spermatophyta</taxon>
        <taxon>Magnoliopsida</taxon>
        <taxon>eudicotyledons</taxon>
        <taxon>Gunneridae</taxon>
        <taxon>Pentapetalae</taxon>
        <taxon>asterids</taxon>
        <taxon>lamiids</taxon>
        <taxon>Gentianales</taxon>
        <taxon>Apocynaceae</taxon>
        <taxon>Rauvolfioideae</taxon>
        <taxon>Vinceae</taxon>
        <taxon>Catharanthinae</taxon>
        <taxon>Catharanthus</taxon>
    </lineage>
</organism>
<gene>
    <name evidence="1" type="ORF">M9H77_24345</name>
</gene>
<keyword evidence="2" id="KW-1185">Reference proteome</keyword>
<evidence type="ECO:0000313" key="1">
    <source>
        <dbReference type="EMBL" id="KAI5665022.1"/>
    </source>
</evidence>
<reference evidence="2" key="1">
    <citation type="journal article" date="2023" name="Nat. Plants">
        <title>Single-cell RNA sequencing provides a high-resolution roadmap for understanding the multicellular compartmentation of specialized metabolism.</title>
        <authorList>
            <person name="Sun S."/>
            <person name="Shen X."/>
            <person name="Li Y."/>
            <person name="Li Y."/>
            <person name="Wang S."/>
            <person name="Li R."/>
            <person name="Zhang H."/>
            <person name="Shen G."/>
            <person name="Guo B."/>
            <person name="Wei J."/>
            <person name="Xu J."/>
            <person name="St-Pierre B."/>
            <person name="Chen S."/>
            <person name="Sun C."/>
        </authorList>
    </citation>
    <scope>NUCLEOTIDE SEQUENCE [LARGE SCALE GENOMIC DNA]</scope>
</reference>
<sequence>MPLLLHLIWKKKNICSLNLPMNPQGSRLGWLQKLQPVVALSTTEAEYIAATEAIKEAIWLQDVKYHFIREKVSSGLVNIEKISTKDNPADFGTKIVTTDKFSLCRDLLHVDEG</sequence>
<proteinExistence type="predicted"/>
<accession>A0ACC0AVH2</accession>
<protein>
    <submittedName>
        <fullName evidence="1">Uncharacterized protein</fullName>
    </submittedName>
</protein>